<keyword evidence="4" id="KW-1185">Reference proteome</keyword>
<evidence type="ECO:0000313" key="4">
    <source>
        <dbReference type="Proteomes" id="UP001501285"/>
    </source>
</evidence>
<reference evidence="4" key="1">
    <citation type="journal article" date="2019" name="Int. J. Syst. Evol. Microbiol.">
        <title>The Global Catalogue of Microorganisms (GCM) 10K type strain sequencing project: providing services to taxonomists for standard genome sequencing and annotation.</title>
        <authorList>
            <consortium name="The Broad Institute Genomics Platform"/>
            <consortium name="The Broad Institute Genome Sequencing Center for Infectious Disease"/>
            <person name="Wu L."/>
            <person name="Ma J."/>
        </authorList>
    </citation>
    <scope>NUCLEOTIDE SEQUENCE [LARGE SCALE GENOMIC DNA]</scope>
    <source>
        <strain evidence="4">JCM 14283</strain>
    </source>
</reference>
<dbReference type="NCBIfam" id="NF040712">
    <property type="entry name" value="SepH"/>
    <property type="match status" value="1"/>
</dbReference>
<feature type="compositionally biased region" description="Basic and acidic residues" evidence="1">
    <location>
        <begin position="365"/>
        <end position="377"/>
    </location>
</feature>
<evidence type="ECO:0000256" key="1">
    <source>
        <dbReference type="SAM" id="MobiDB-lite"/>
    </source>
</evidence>
<dbReference type="InterPro" id="IPR047682">
    <property type="entry name" value="SepH-like"/>
</dbReference>
<feature type="compositionally biased region" description="Basic and acidic residues" evidence="1">
    <location>
        <begin position="396"/>
        <end position="407"/>
    </location>
</feature>
<gene>
    <name evidence="3" type="ORF">GCM10009740_34430</name>
</gene>
<dbReference type="Proteomes" id="UP001501285">
    <property type="component" value="Unassembled WGS sequence"/>
</dbReference>
<sequence length="567" mass="62020">MQHLRLVGVHEDGLHLLLADDEGNRYSVPLDDALRAAARRDRPRLGQLQVETSGGLRPKDVQAMIRAGMTAEDVADRAGWTVEKVHRYEGPILAEREHVAGLARQVRLRPRGGSHGSAPTLDARVAERLRAREIDAGSAEWDSRRADKGAWTIVLLFNAGGRRREALWQFDPLARTVSPVDDEARWLSEDEDQQAPGPIPAPHLTASTRPSRVYDVEAEGGVGASATRRREGETVDLMAAIRERSSQRGRRRRPKSAEVPGLDEAPEEALPLEELARDPRDELPPPAHTHPEDDPQVIKTGSMADRVGVDAARRKARRTEPTQPVRQARNVPTEVTDDESTRRATGDEARPTDEADTDGATTAHDTLDTSLDTRSDLEGTDAFEETRSAGSSDGSPDCRELADSTEREELEETEPEDTHEHELETSVGADDTDDAGDPAVADGVEASHAAEATSEPVVPERPLRPAARRREGSRPSSRVVHEGDERRRAADRGAPGTQSTSRRDGSTQDRGARGNRSDRDDEGYDVVEQRPSASAPKPAPRPAPPARKSGRPSVPSWDDIMFGRKND</sequence>
<dbReference type="RefSeq" id="WP_343993602.1">
    <property type="nucleotide sequence ID" value="NZ_BAAANB010000021.1"/>
</dbReference>
<feature type="region of interest" description="Disordered" evidence="1">
    <location>
        <begin position="188"/>
        <end position="567"/>
    </location>
</feature>
<feature type="compositionally biased region" description="Basic and acidic residues" evidence="1">
    <location>
        <begin position="501"/>
        <end position="519"/>
    </location>
</feature>
<dbReference type="Pfam" id="PF11268">
    <property type="entry name" value="DUF3071"/>
    <property type="match status" value="1"/>
</dbReference>
<feature type="compositionally biased region" description="Basic and acidic residues" evidence="1">
    <location>
        <begin position="339"/>
        <end position="353"/>
    </location>
</feature>
<feature type="domain" description="DUF3071" evidence="2">
    <location>
        <begin position="1"/>
        <end position="170"/>
    </location>
</feature>
<name>A0ABP5G2B1_9MICO</name>
<organism evidence="3 4">
    <name type="scientific">Terrabacter terrae</name>
    <dbReference type="NCBI Taxonomy" id="318434"/>
    <lineage>
        <taxon>Bacteria</taxon>
        <taxon>Bacillati</taxon>
        <taxon>Actinomycetota</taxon>
        <taxon>Actinomycetes</taxon>
        <taxon>Micrococcales</taxon>
        <taxon>Intrasporangiaceae</taxon>
        <taxon>Terrabacter</taxon>
    </lineage>
</organism>
<evidence type="ECO:0000313" key="3">
    <source>
        <dbReference type="EMBL" id="GAA2039000.1"/>
    </source>
</evidence>
<evidence type="ECO:0000259" key="2">
    <source>
        <dbReference type="Pfam" id="PF11268"/>
    </source>
</evidence>
<feature type="compositionally biased region" description="Basic and acidic residues" evidence="1">
    <location>
        <begin position="274"/>
        <end position="293"/>
    </location>
</feature>
<feature type="compositionally biased region" description="Low complexity" evidence="1">
    <location>
        <begin position="437"/>
        <end position="446"/>
    </location>
</feature>
<proteinExistence type="predicted"/>
<dbReference type="EMBL" id="BAAANB010000021">
    <property type="protein sequence ID" value="GAA2039000.1"/>
    <property type="molecule type" value="Genomic_DNA"/>
</dbReference>
<comment type="caution">
    <text evidence="3">The sequence shown here is derived from an EMBL/GenBank/DDBJ whole genome shotgun (WGS) entry which is preliminary data.</text>
</comment>
<dbReference type="InterPro" id="IPR021421">
    <property type="entry name" value="DUF3071"/>
</dbReference>
<protein>
    <recommendedName>
        <fullName evidence="2">DUF3071 domain-containing protein</fullName>
    </recommendedName>
</protein>
<accession>A0ABP5G2B1</accession>
<feature type="compositionally biased region" description="Basic and acidic residues" evidence="1">
    <location>
        <begin position="468"/>
        <end position="491"/>
    </location>
</feature>